<evidence type="ECO:0000256" key="9">
    <source>
        <dbReference type="ARBA" id="ARBA00023316"/>
    </source>
</evidence>
<keyword evidence="2 10" id="KW-0132">Cell division</keyword>
<dbReference type="PANTHER" id="PTHR21015:SF27">
    <property type="entry name" value="UDP-N-ACETYLGLUCOSAMINE--N-ACETYLMURAMYL-(PENTAPEPTIDE) PYROPHOSPHORYL-UNDECAPRENOL N-ACETYLGLUCOSAMINE TRANSFERASE"/>
    <property type="match status" value="1"/>
</dbReference>
<sequence>MKAYSCEVIEIKTILFTGGGSAGHVTVNLALIPKFVDMGWDVKYLGSTHGIEKELIKQTTNVEYLSISTGKLRRYLDLENLKDPFRVIKGIYQAYRLIKAMKPDVVFSKGGFVSVPVVLGAWMNRVPIIIHESDITPGLANRIAMPFASKICATFPEAKEHMKSDKALYVGAIIREELKSGSAIKGMTFCDFTRNKPIIMCMGGSLGSQRINEILRRNLDDLLSRFQIVHICGKGQIDQSYLTYRGYKQFEYVYGELVDMLAMSDIVISRAGSNSIFEFLSLKKPMLLIPLSREASRGDQVLNALSFKSSGYCEVLLEEDMDDISFKEAIHSVFENRFEMIERMNKSENDNAITKVMQIITANSL</sequence>
<evidence type="ECO:0000259" key="11">
    <source>
        <dbReference type="Pfam" id="PF03033"/>
    </source>
</evidence>
<feature type="binding site" evidence="10">
    <location>
        <position position="205"/>
    </location>
    <ligand>
        <name>UDP-N-acetyl-alpha-D-glucosamine</name>
        <dbReference type="ChEBI" id="CHEBI:57705"/>
    </ligand>
</feature>
<dbReference type="PANTHER" id="PTHR21015">
    <property type="entry name" value="UDP-N-ACETYLGLUCOSAMINE--N-ACETYLMURAMYL-(PENTAPEPTIDE) PYROPHOSPHORYL-UNDECAPRENOL N-ACETYLGLUCOSAMINE TRANSFERASE 1"/>
    <property type="match status" value="1"/>
</dbReference>
<dbReference type="RefSeq" id="WP_379234150.1">
    <property type="nucleotide sequence ID" value="NZ_JBHSTE010000003.1"/>
</dbReference>
<comment type="catalytic activity">
    <reaction evidence="10">
        <text>di-trans,octa-cis-undecaprenyl diphospho-N-acetyl-alpha-D-muramoyl-L-alanyl-D-glutamyl-meso-2,6-diaminopimeloyl-D-alanyl-D-alanine + UDP-N-acetyl-alpha-D-glucosamine = di-trans,octa-cis-undecaprenyl diphospho-[N-acetyl-alpha-D-glucosaminyl-(1-&gt;4)]-N-acetyl-alpha-D-muramoyl-L-alanyl-D-glutamyl-meso-2,6-diaminopimeloyl-D-alanyl-D-alanine + UDP + H(+)</text>
        <dbReference type="Rhea" id="RHEA:31227"/>
        <dbReference type="ChEBI" id="CHEBI:15378"/>
        <dbReference type="ChEBI" id="CHEBI:57705"/>
        <dbReference type="ChEBI" id="CHEBI:58223"/>
        <dbReference type="ChEBI" id="CHEBI:61387"/>
        <dbReference type="ChEBI" id="CHEBI:61388"/>
        <dbReference type="EC" id="2.4.1.227"/>
    </reaction>
</comment>
<keyword evidence="6 10" id="KW-0573">Peptidoglycan synthesis</keyword>
<gene>
    <name evidence="10" type="primary">murG</name>
    <name evidence="13" type="ORF">ACFP56_10595</name>
</gene>
<evidence type="ECO:0000256" key="10">
    <source>
        <dbReference type="HAMAP-Rule" id="MF_00033"/>
    </source>
</evidence>
<evidence type="ECO:0000256" key="5">
    <source>
        <dbReference type="ARBA" id="ARBA00022960"/>
    </source>
</evidence>
<dbReference type="InterPro" id="IPR004276">
    <property type="entry name" value="GlycoTrans_28_N"/>
</dbReference>
<dbReference type="HAMAP" id="MF_00033">
    <property type="entry name" value="MurG"/>
    <property type="match status" value="1"/>
</dbReference>
<evidence type="ECO:0000256" key="3">
    <source>
        <dbReference type="ARBA" id="ARBA00022676"/>
    </source>
</evidence>
<comment type="similarity">
    <text evidence="10">Belongs to the glycosyltransferase 28 family. MurG subfamily.</text>
</comment>
<dbReference type="InterPro" id="IPR006009">
    <property type="entry name" value="GlcNAc_MurG"/>
</dbReference>
<feature type="binding site" evidence="10">
    <location>
        <begin position="21"/>
        <end position="23"/>
    </location>
    <ligand>
        <name>UDP-N-acetyl-alpha-D-glucosamine</name>
        <dbReference type="ChEBI" id="CHEBI:57705"/>
    </ligand>
</feature>
<dbReference type="Pfam" id="PF04101">
    <property type="entry name" value="Glyco_tran_28_C"/>
    <property type="match status" value="1"/>
</dbReference>
<feature type="domain" description="Glycosyl transferase family 28 C-terminal" evidence="12">
    <location>
        <begin position="199"/>
        <end position="349"/>
    </location>
</feature>
<dbReference type="CDD" id="cd03785">
    <property type="entry name" value="GT28_MurG"/>
    <property type="match status" value="1"/>
</dbReference>
<dbReference type="InterPro" id="IPR007235">
    <property type="entry name" value="Glyco_trans_28_C"/>
</dbReference>
<comment type="subcellular location">
    <subcellularLocation>
        <location evidence="10">Cell membrane</location>
        <topology evidence="10">Peripheral membrane protein</topology>
        <orientation evidence="10">Cytoplasmic side</orientation>
    </subcellularLocation>
</comment>
<comment type="caution">
    <text evidence="10">Lacks conserved residue(s) required for the propagation of feature annotation.</text>
</comment>
<keyword evidence="8 10" id="KW-0131">Cell cycle</keyword>
<dbReference type="Pfam" id="PF03033">
    <property type="entry name" value="Glyco_transf_28"/>
    <property type="match status" value="1"/>
</dbReference>
<keyword evidence="5 10" id="KW-0133">Cell shape</keyword>
<proteinExistence type="inferred from homology"/>
<dbReference type="EMBL" id="JBHSTE010000003">
    <property type="protein sequence ID" value="MFC6333073.1"/>
    <property type="molecule type" value="Genomic_DNA"/>
</dbReference>
<reference evidence="14" key="1">
    <citation type="journal article" date="2019" name="Int. J. Syst. Evol. Microbiol.">
        <title>The Global Catalogue of Microorganisms (GCM) 10K type strain sequencing project: providing services to taxonomists for standard genome sequencing and annotation.</title>
        <authorList>
            <consortium name="The Broad Institute Genomics Platform"/>
            <consortium name="The Broad Institute Genome Sequencing Center for Infectious Disease"/>
            <person name="Wu L."/>
            <person name="Ma J."/>
        </authorList>
    </citation>
    <scope>NUCLEOTIDE SEQUENCE [LARGE SCALE GENOMIC DNA]</scope>
    <source>
        <strain evidence="14">PCU 280</strain>
    </source>
</reference>
<evidence type="ECO:0000256" key="7">
    <source>
        <dbReference type="ARBA" id="ARBA00023136"/>
    </source>
</evidence>
<evidence type="ECO:0000256" key="4">
    <source>
        <dbReference type="ARBA" id="ARBA00022679"/>
    </source>
</evidence>
<dbReference type="EC" id="2.4.1.227" evidence="10"/>
<feature type="domain" description="Glycosyltransferase family 28 N-terminal" evidence="11">
    <location>
        <begin position="14"/>
        <end position="151"/>
    </location>
</feature>
<organism evidence="13 14">
    <name type="scientific">Paenibacillus septentrionalis</name>
    <dbReference type="NCBI Taxonomy" id="429342"/>
    <lineage>
        <taxon>Bacteria</taxon>
        <taxon>Bacillati</taxon>
        <taxon>Bacillota</taxon>
        <taxon>Bacilli</taxon>
        <taxon>Bacillales</taxon>
        <taxon>Paenibacillaceae</taxon>
        <taxon>Paenibacillus</taxon>
    </lineage>
</organism>
<feature type="binding site" evidence="10">
    <location>
        <position position="300"/>
    </location>
    <ligand>
        <name>UDP-N-acetyl-alpha-D-glucosamine</name>
        <dbReference type="ChEBI" id="CHEBI:57705"/>
    </ligand>
</feature>
<evidence type="ECO:0000256" key="6">
    <source>
        <dbReference type="ARBA" id="ARBA00022984"/>
    </source>
</evidence>
<evidence type="ECO:0000256" key="8">
    <source>
        <dbReference type="ARBA" id="ARBA00023306"/>
    </source>
</evidence>
<keyword evidence="4 10" id="KW-0808">Transferase</keyword>
<comment type="pathway">
    <text evidence="10">Cell wall biogenesis; peptidoglycan biosynthesis.</text>
</comment>
<accession>A0ABW1V3K4</accession>
<evidence type="ECO:0000313" key="14">
    <source>
        <dbReference type="Proteomes" id="UP001596233"/>
    </source>
</evidence>
<keyword evidence="14" id="KW-1185">Reference proteome</keyword>
<dbReference type="NCBIfam" id="NF009102">
    <property type="entry name" value="PRK12446.1"/>
    <property type="match status" value="1"/>
</dbReference>
<comment type="function">
    <text evidence="10">Cell wall formation. Catalyzes the transfer of a GlcNAc subunit on undecaprenyl-pyrophosphoryl-MurNAc-pentapeptide (lipid intermediate I) to form undecaprenyl-pyrophosphoryl-MurNAc-(pentapeptide)GlcNAc (lipid intermediate II).</text>
</comment>
<keyword evidence="9 10" id="KW-0961">Cell wall biogenesis/degradation</keyword>
<dbReference type="Proteomes" id="UP001596233">
    <property type="component" value="Unassembled WGS sequence"/>
</dbReference>
<evidence type="ECO:0000256" key="2">
    <source>
        <dbReference type="ARBA" id="ARBA00022618"/>
    </source>
</evidence>
<comment type="caution">
    <text evidence="13">The sequence shown here is derived from an EMBL/GenBank/DDBJ whole genome shotgun (WGS) entry which is preliminary data.</text>
</comment>
<keyword evidence="3 10" id="KW-0328">Glycosyltransferase</keyword>
<feature type="binding site" evidence="10">
    <location>
        <position position="175"/>
    </location>
    <ligand>
        <name>UDP-N-acetyl-alpha-D-glucosamine</name>
        <dbReference type="ChEBI" id="CHEBI:57705"/>
    </ligand>
</feature>
<evidence type="ECO:0000256" key="1">
    <source>
        <dbReference type="ARBA" id="ARBA00022475"/>
    </source>
</evidence>
<name>A0ABW1V3K4_9BACL</name>
<evidence type="ECO:0000313" key="13">
    <source>
        <dbReference type="EMBL" id="MFC6333073.1"/>
    </source>
</evidence>
<keyword evidence="1 10" id="KW-1003">Cell membrane</keyword>
<keyword evidence="7 10" id="KW-0472">Membrane</keyword>
<dbReference type="SUPFAM" id="SSF53756">
    <property type="entry name" value="UDP-Glycosyltransferase/glycogen phosphorylase"/>
    <property type="match status" value="1"/>
</dbReference>
<evidence type="ECO:0000259" key="12">
    <source>
        <dbReference type="Pfam" id="PF04101"/>
    </source>
</evidence>
<dbReference type="Gene3D" id="3.40.50.2000">
    <property type="entry name" value="Glycogen Phosphorylase B"/>
    <property type="match status" value="2"/>
</dbReference>
<protein>
    <recommendedName>
        <fullName evidence="10">UDP-N-acetylglucosamine--N-acetylmuramyl-(pentapeptide) pyrophosphoryl-undecaprenol N-acetylglucosamine transferase</fullName>
        <ecNumber evidence="10">2.4.1.227</ecNumber>
    </recommendedName>
    <alternativeName>
        <fullName evidence="10">Undecaprenyl-PP-MurNAc-pentapeptide-UDPGlcNAc GlcNAc transferase</fullName>
    </alternativeName>
</protein>